<dbReference type="Pfam" id="PF01467">
    <property type="entry name" value="CTP_transf_like"/>
    <property type="match status" value="1"/>
</dbReference>
<dbReference type="Gene3D" id="3.40.50.620">
    <property type="entry name" value="HUPs"/>
    <property type="match status" value="1"/>
</dbReference>
<evidence type="ECO:0000256" key="3">
    <source>
        <dbReference type="ARBA" id="ARBA00022695"/>
    </source>
</evidence>
<organism evidence="9 10">
    <name type="scientific">Labilibaculum antarcticum</name>
    <dbReference type="NCBI Taxonomy" id="1717717"/>
    <lineage>
        <taxon>Bacteria</taxon>
        <taxon>Pseudomonadati</taxon>
        <taxon>Bacteroidota</taxon>
        <taxon>Bacteroidia</taxon>
        <taxon>Marinilabiliales</taxon>
        <taxon>Marinifilaceae</taxon>
        <taxon>Labilibaculum</taxon>
    </lineage>
</organism>
<evidence type="ECO:0000256" key="6">
    <source>
        <dbReference type="ARBA" id="ARBA00023277"/>
    </source>
</evidence>
<keyword evidence="10" id="KW-1185">Reference proteome</keyword>
<evidence type="ECO:0000256" key="5">
    <source>
        <dbReference type="ARBA" id="ARBA00022840"/>
    </source>
</evidence>
<dbReference type="EMBL" id="AP018042">
    <property type="protein sequence ID" value="BAX80296.1"/>
    <property type="molecule type" value="Genomic_DNA"/>
</dbReference>
<dbReference type="PANTHER" id="PTHR43793">
    <property type="entry name" value="FAD SYNTHASE"/>
    <property type="match status" value="1"/>
</dbReference>
<dbReference type="GO" id="GO:0005975">
    <property type="term" value="P:carbohydrate metabolic process"/>
    <property type="evidence" value="ECO:0007669"/>
    <property type="project" value="InterPro"/>
</dbReference>
<evidence type="ECO:0000313" key="9">
    <source>
        <dbReference type="EMBL" id="BAX80296.1"/>
    </source>
</evidence>
<dbReference type="InterPro" id="IPR004821">
    <property type="entry name" value="Cyt_trans-like"/>
</dbReference>
<accession>A0A1Y1CIT4</accession>
<dbReference type="OrthoDB" id="9795543at2"/>
<proteinExistence type="predicted"/>
<dbReference type="InterPro" id="IPR014729">
    <property type="entry name" value="Rossmann-like_a/b/a_fold"/>
</dbReference>
<protein>
    <recommendedName>
        <fullName evidence="1">D-glycero-beta-D-manno-heptose 1-phosphate adenylyltransferase</fullName>
        <ecNumber evidence="1">2.7.7.70</ecNumber>
    </recommendedName>
</protein>
<evidence type="ECO:0000259" key="8">
    <source>
        <dbReference type="Pfam" id="PF01467"/>
    </source>
</evidence>
<dbReference type="InterPro" id="IPR050385">
    <property type="entry name" value="Archaeal_FAD_synthase"/>
</dbReference>
<evidence type="ECO:0000256" key="4">
    <source>
        <dbReference type="ARBA" id="ARBA00022741"/>
    </source>
</evidence>
<dbReference type="RefSeq" id="WP_096429158.1">
    <property type="nucleotide sequence ID" value="NZ_AP018042.1"/>
</dbReference>
<feature type="domain" description="Cytidyltransferase-like" evidence="8">
    <location>
        <begin position="34"/>
        <end position="158"/>
    </location>
</feature>
<dbReference type="EC" id="2.7.7.70" evidence="1"/>
<dbReference type="Proteomes" id="UP000218267">
    <property type="component" value="Chromosome"/>
</dbReference>
<dbReference type="GO" id="GO:0005524">
    <property type="term" value="F:ATP binding"/>
    <property type="evidence" value="ECO:0007669"/>
    <property type="project" value="UniProtKB-KW"/>
</dbReference>
<gene>
    <name evidence="9" type="ORF">ALGA_1937</name>
</gene>
<keyword evidence="2 9" id="KW-0808">Transferase</keyword>
<dbReference type="GO" id="GO:0016773">
    <property type="term" value="F:phosphotransferase activity, alcohol group as acceptor"/>
    <property type="evidence" value="ECO:0007669"/>
    <property type="project" value="InterPro"/>
</dbReference>
<dbReference type="NCBIfam" id="TIGR02199">
    <property type="entry name" value="rfaE_dom_II"/>
    <property type="match status" value="1"/>
</dbReference>
<dbReference type="KEGG" id="mbas:ALGA_1937"/>
<evidence type="ECO:0000313" key="10">
    <source>
        <dbReference type="Proteomes" id="UP000218267"/>
    </source>
</evidence>
<dbReference type="NCBIfam" id="TIGR00125">
    <property type="entry name" value="cyt_tran_rel"/>
    <property type="match status" value="1"/>
</dbReference>
<keyword evidence="3 9" id="KW-0548">Nucleotidyltransferase</keyword>
<keyword evidence="5" id="KW-0067">ATP-binding</keyword>
<comment type="catalytic activity">
    <reaction evidence="7">
        <text>D-glycero-beta-D-manno-heptose 1-phosphate + ATP + H(+) = ADP-D-glycero-beta-D-manno-heptose + diphosphate</text>
        <dbReference type="Rhea" id="RHEA:27465"/>
        <dbReference type="ChEBI" id="CHEBI:15378"/>
        <dbReference type="ChEBI" id="CHEBI:30616"/>
        <dbReference type="ChEBI" id="CHEBI:33019"/>
        <dbReference type="ChEBI" id="CHEBI:59967"/>
        <dbReference type="ChEBI" id="CHEBI:61593"/>
        <dbReference type="EC" id="2.7.7.70"/>
    </reaction>
</comment>
<dbReference type="SUPFAM" id="SSF52374">
    <property type="entry name" value="Nucleotidylyl transferase"/>
    <property type="match status" value="1"/>
</dbReference>
<sequence length="167" mass="18743">MNKLDIVKNKIITEKENAFNLLQTWRFKEKKIVFTNGCFDLVHRGHLDYLATAASMGNKLVIGLNTDASVQKLKGPDRPIIDEYSRAFLLASLGFVDMVIYFGEQTPYELINFVQPDILVKGSDYDAEDIVGYDIVKAKGGEIKTLDFLEGFSSTGIIKKIINSTNK</sequence>
<dbReference type="InterPro" id="IPR011914">
    <property type="entry name" value="RfaE_dom_II"/>
</dbReference>
<evidence type="ECO:0000256" key="1">
    <source>
        <dbReference type="ARBA" id="ARBA00012519"/>
    </source>
</evidence>
<keyword evidence="4" id="KW-0547">Nucleotide-binding</keyword>
<dbReference type="PANTHER" id="PTHR43793:SF2">
    <property type="entry name" value="BIFUNCTIONAL PROTEIN HLDE"/>
    <property type="match status" value="1"/>
</dbReference>
<dbReference type="AlphaFoldDB" id="A0A1Y1CIT4"/>
<keyword evidence="6" id="KW-0119">Carbohydrate metabolism</keyword>
<dbReference type="GO" id="GO:0016779">
    <property type="term" value="F:nucleotidyltransferase activity"/>
    <property type="evidence" value="ECO:0007669"/>
    <property type="project" value="UniProtKB-KW"/>
</dbReference>
<reference evidence="9 10" key="1">
    <citation type="journal article" date="2018" name="Mar. Genomics">
        <title>Complete genome sequence of Marinifilaceae bacterium strain SPP2, isolated from the Antarctic marine sediment.</title>
        <authorList>
            <person name="Watanabe M."/>
            <person name="Kojima H."/>
            <person name="Fukui M."/>
        </authorList>
    </citation>
    <scope>NUCLEOTIDE SEQUENCE [LARGE SCALE GENOMIC DNA]</scope>
    <source>
        <strain evidence="9 10">SPP2</strain>
    </source>
</reference>
<name>A0A1Y1CIT4_9BACT</name>
<evidence type="ECO:0000256" key="2">
    <source>
        <dbReference type="ARBA" id="ARBA00022679"/>
    </source>
</evidence>
<reference evidence="10" key="2">
    <citation type="journal article" date="2020" name="Antonie Van Leeuwenhoek">
        <title>Labilibaculum antarcticum sp. nov., a novel facultative anaerobic, psychrotorelant bacterium isolated from marine sediment of Antarctica.</title>
        <authorList>
            <person name="Watanabe M."/>
            <person name="Kojima H."/>
            <person name="Fukui M."/>
        </authorList>
    </citation>
    <scope>NUCLEOTIDE SEQUENCE [LARGE SCALE GENOMIC DNA]</scope>
    <source>
        <strain evidence="10">SPP2</strain>
    </source>
</reference>
<evidence type="ECO:0000256" key="7">
    <source>
        <dbReference type="ARBA" id="ARBA00047428"/>
    </source>
</evidence>